<keyword evidence="3 10" id="KW-0813">Transport</keyword>
<feature type="transmembrane region" description="Helical" evidence="10">
    <location>
        <begin position="6"/>
        <end position="26"/>
    </location>
</feature>
<feature type="transmembrane region" description="Helical" evidence="10">
    <location>
        <begin position="131"/>
        <end position="152"/>
    </location>
</feature>
<evidence type="ECO:0000256" key="5">
    <source>
        <dbReference type="ARBA" id="ARBA00022597"/>
    </source>
</evidence>
<keyword evidence="4" id="KW-1003">Cell membrane</keyword>
<keyword evidence="6 10" id="KW-0812">Transmembrane</keyword>
<dbReference type="AlphaFoldDB" id="A0A2R4QKE2"/>
<comment type="similarity">
    <text evidence="2 10">Belongs to the SWEET sugar transporter family.</text>
</comment>
<keyword evidence="7" id="KW-0677">Repeat</keyword>
<reference evidence="11" key="1">
    <citation type="submission" date="2017-03" db="EMBL/GenBank/DDBJ databases">
        <title>Cloning and expression analysis of the sweet gene family in the tea plant (Camellia sinensis).</title>
        <authorList>
            <person name="Na Y.L."/>
        </authorList>
    </citation>
    <scope>NUCLEOTIDE SEQUENCE</scope>
</reference>
<keyword evidence="9 10" id="KW-0472">Membrane</keyword>
<feature type="transmembrane region" description="Helical" evidence="10">
    <location>
        <begin position="47"/>
        <end position="64"/>
    </location>
</feature>
<dbReference type="EMBL" id="KY773682">
    <property type="protein sequence ID" value="AVY53103.1"/>
    <property type="molecule type" value="mRNA"/>
</dbReference>
<dbReference type="PANTHER" id="PTHR10791:SF157">
    <property type="entry name" value="BIDIRECTIONAL SUGAR TRANSPORTER SWEET"/>
    <property type="match status" value="1"/>
</dbReference>
<dbReference type="FunFam" id="1.20.1280.290:FF:000001">
    <property type="entry name" value="Bidirectional sugar transporter SWEET"/>
    <property type="match status" value="1"/>
</dbReference>
<proteinExistence type="evidence at transcript level"/>
<evidence type="ECO:0000256" key="10">
    <source>
        <dbReference type="RuleBase" id="RU910715"/>
    </source>
</evidence>
<evidence type="ECO:0000313" key="11">
    <source>
        <dbReference type="EMBL" id="AVY53103.1"/>
    </source>
</evidence>
<protein>
    <recommendedName>
        <fullName evidence="10">Bidirectional sugar transporter SWEET</fullName>
    </recommendedName>
</protein>
<dbReference type="FunFam" id="1.20.1280.290:FF:000003">
    <property type="entry name" value="Bidirectional sugar transporter SWEET"/>
    <property type="match status" value="1"/>
</dbReference>
<evidence type="ECO:0000256" key="1">
    <source>
        <dbReference type="ARBA" id="ARBA00004651"/>
    </source>
</evidence>
<comment type="function">
    <text evidence="10">Mediates both low-affinity uptake and efflux of sugar across the membrane.</text>
</comment>
<dbReference type="PANTHER" id="PTHR10791">
    <property type="entry name" value="RAG1-ACTIVATING PROTEIN 1"/>
    <property type="match status" value="1"/>
</dbReference>
<dbReference type="Pfam" id="PF03083">
    <property type="entry name" value="MtN3_slv"/>
    <property type="match status" value="2"/>
</dbReference>
<feature type="transmembrane region" description="Helical" evidence="10">
    <location>
        <begin position="105"/>
        <end position="125"/>
    </location>
</feature>
<evidence type="ECO:0000256" key="2">
    <source>
        <dbReference type="ARBA" id="ARBA00007809"/>
    </source>
</evidence>
<evidence type="ECO:0000256" key="8">
    <source>
        <dbReference type="ARBA" id="ARBA00022989"/>
    </source>
</evidence>
<evidence type="ECO:0000256" key="7">
    <source>
        <dbReference type="ARBA" id="ARBA00022737"/>
    </source>
</evidence>
<sequence>MAILTASHMASAFGILGNIVSFFVYLAPLPTFYRIYKKKSTEGFQSIPYAVALFSAMLLLYYGFLKTNGLMIITINTVGCAIEATYLLVFMIYATREAKIYTTKLLIMFNVGAFGLITLCTFLFSKGHQRVTIVGWICAVFSVSVFAAPLSIMRLVIKTKSVEYMPFALSFFLTLCAIMWFFYGFLIKDYYIATPNILGFAFGIAQMALYIVYKDTKKQVLPVVKLQDLGTVIDLSAIEMEQNFKADTDQMPKEIIAVDEDGDNNKSIKPSESNV</sequence>
<evidence type="ECO:0000256" key="6">
    <source>
        <dbReference type="ARBA" id="ARBA00022692"/>
    </source>
</evidence>
<comment type="subcellular location">
    <subcellularLocation>
        <location evidence="1 10">Cell membrane</location>
        <topology evidence="1 10">Multi-pass membrane protein</topology>
    </subcellularLocation>
</comment>
<accession>A0A2R4QKE2</accession>
<dbReference type="InterPro" id="IPR004316">
    <property type="entry name" value="SWEET_rpt"/>
</dbReference>
<keyword evidence="5 10" id="KW-0762">Sugar transport</keyword>
<feature type="transmembrane region" description="Helical" evidence="10">
    <location>
        <begin position="192"/>
        <end position="213"/>
    </location>
</feature>
<name>A0A2R4QKE2_CAMSI</name>
<dbReference type="GO" id="GO:0005886">
    <property type="term" value="C:plasma membrane"/>
    <property type="evidence" value="ECO:0007669"/>
    <property type="project" value="UniProtKB-SubCell"/>
</dbReference>
<dbReference type="InterPro" id="IPR047664">
    <property type="entry name" value="SWEET"/>
</dbReference>
<evidence type="ECO:0000256" key="4">
    <source>
        <dbReference type="ARBA" id="ARBA00022475"/>
    </source>
</evidence>
<feature type="transmembrane region" description="Helical" evidence="10">
    <location>
        <begin position="164"/>
        <end position="186"/>
    </location>
</feature>
<organism evidence="11">
    <name type="scientific">Camellia sinensis</name>
    <name type="common">Tea plant</name>
    <name type="synonym">Thea sinensis</name>
    <dbReference type="NCBI Taxonomy" id="4442"/>
    <lineage>
        <taxon>Eukaryota</taxon>
        <taxon>Viridiplantae</taxon>
        <taxon>Streptophyta</taxon>
        <taxon>Embryophyta</taxon>
        <taxon>Tracheophyta</taxon>
        <taxon>Spermatophyta</taxon>
        <taxon>Magnoliopsida</taxon>
        <taxon>eudicotyledons</taxon>
        <taxon>Gunneridae</taxon>
        <taxon>Pentapetalae</taxon>
        <taxon>asterids</taxon>
        <taxon>Ericales</taxon>
        <taxon>Theaceae</taxon>
        <taxon>Camellia</taxon>
    </lineage>
</organism>
<dbReference type="Gene3D" id="1.20.1280.290">
    <property type="match status" value="2"/>
</dbReference>
<feature type="transmembrane region" description="Helical" evidence="10">
    <location>
        <begin position="70"/>
        <end position="93"/>
    </location>
</feature>
<keyword evidence="8 10" id="KW-1133">Transmembrane helix</keyword>
<evidence type="ECO:0000256" key="3">
    <source>
        <dbReference type="ARBA" id="ARBA00022448"/>
    </source>
</evidence>
<dbReference type="GO" id="GO:0051119">
    <property type="term" value="F:sugar transmembrane transporter activity"/>
    <property type="evidence" value="ECO:0007669"/>
    <property type="project" value="InterPro"/>
</dbReference>
<evidence type="ECO:0000256" key="9">
    <source>
        <dbReference type="ARBA" id="ARBA00023136"/>
    </source>
</evidence>